<accession>A0A0R3Q2S7</accession>
<dbReference type="Proteomes" id="UP000267027">
    <property type="component" value="Unassembled WGS sequence"/>
</dbReference>
<dbReference type="EMBL" id="UYYA01005962">
    <property type="protein sequence ID" value="VDM64961.1"/>
    <property type="molecule type" value="Genomic_DNA"/>
</dbReference>
<name>A0A0R3Q2S7_ANGCS</name>
<reference evidence="4" key="1">
    <citation type="submission" date="2017-02" db="UniProtKB">
        <authorList>
            <consortium name="WormBaseParasite"/>
        </authorList>
    </citation>
    <scope>IDENTIFICATION</scope>
</reference>
<keyword evidence="3" id="KW-1185">Reference proteome</keyword>
<keyword evidence="1" id="KW-1133">Transmembrane helix</keyword>
<feature type="transmembrane region" description="Helical" evidence="1">
    <location>
        <begin position="92"/>
        <end position="112"/>
    </location>
</feature>
<reference evidence="2 3" key="2">
    <citation type="submission" date="2018-11" db="EMBL/GenBank/DDBJ databases">
        <authorList>
            <consortium name="Pathogen Informatics"/>
        </authorList>
    </citation>
    <scope>NUCLEOTIDE SEQUENCE [LARGE SCALE GENOMIC DNA]</scope>
    <source>
        <strain evidence="2 3">Costa Rica</strain>
    </source>
</reference>
<evidence type="ECO:0000256" key="1">
    <source>
        <dbReference type="SAM" id="Phobius"/>
    </source>
</evidence>
<dbReference type="AlphaFoldDB" id="A0A0R3Q2S7"/>
<protein>
    <submittedName>
        <fullName evidence="2 4">Uncharacterized protein</fullName>
    </submittedName>
</protein>
<keyword evidence="1" id="KW-0472">Membrane</keyword>
<gene>
    <name evidence="2" type="ORF">ACOC_LOCUS13376</name>
</gene>
<proteinExistence type="predicted"/>
<sequence length="118" mass="13619">MLPYVVPILDESSFTAEFLRAMNLYYGEFVYITSFIIYLIIVVFLLCNRQLIGSVRVELPLLLHSFQIFTLSGILLYLWFYPASDSALYNHIINALENGGCLVVVNFFNFFLSTIDQQ</sequence>
<dbReference type="OrthoDB" id="5854687at2759"/>
<keyword evidence="1" id="KW-0812">Transmembrane</keyword>
<feature type="transmembrane region" description="Helical" evidence="1">
    <location>
        <begin position="29"/>
        <end position="47"/>
    </location>
</feature>
<organism evidence="4">
    <name type="scientific">Angiostrongylus costaricensis</name>
    <name type="common">Nematode worm</name>
    <dbReference type="NCBI Taxonomy" id="334426"/>
    <lineage>
        <taxon>Eukaryota</taxon>
        <taxon>Metazoa</taxon>
        <taxon>Ecdysozoa</taxon>
        <taxon>Nematoda</taxon>
        <taxon>Chromadorea</taxon>
        <taxon>Rhabditida</taxon>
        <taxon>Rhabditina</taxon>
        <taxon>Rhabditomorpha</taxon>
        <taxon>Strongyloidea</taxon>
        <taxon>Metastrongylidae</taxon>
        <taxon>Angiostrongylus</taxon>
    </lineage>
</organism>
<dbReference type="WBParaSite" id="ACOC_0001337501-mRNA-1">
    <property type="protein sequence ID" value="ACOC_0001337501-mRNA-1"/>
    <property type="gene ID" value="ACOC_0001337501"/>
</dbReference>
<feature type="transmembrane region" description="Helical" evidence="1">
    <location>
        <begin position="59"/>
        <end position="80"/>
    </location>
</feature>
<evidence type="ECO:0000313" key="3">
    <source>
        <dbReference type="Proteomes" id="UP000267027"/>
    </source>
</evidence>
<evidence type="ECO:0000313" key="2">
    <source>
        <dbReference type="EMBL" id="VDM64961.1"/>
    </source>
</evidence>
<evidence type="ECO:0000313" key="4">
    <source>
        <dbReference type="WBParaSite" id="ACOC_0001337501-mRNA-1"/>
    </source>
</evidence>